<keyword evidence="2" id="KW-0812">Transmembrane</keyword>
<protein>
    <submittedName>
        <fullName evidence="3">Cellulose synthase</fullName>
    </submittedName>
</protein>
<comment type="caution">
    <text evidence="3">The sequence shown here is derived from an EMBL/GenBank/DDBJ whole genome shotgun (WGS) entry which is preliminary data.</text>
</comment>
<dbReference type="EMBL" id="JBHUFV010000003">
    <property type="protein sequence ID" value="MFD1930450.1"/>
    <property type="molecule type" value="Genomic_DNA"/>
</dbReference>
<feature type="transmembrane region" description="Helical" evidence="2">
    <location>
        <begin position="6"/>
        <end position="28"/>
    </location>
</feature>
<accession>A0ABW4SN64</accession>
<evidence type="ECO:0000313" key="4">
    <source>
        <dbReference type="Proteomes" id="UP001597368"/>
    </source>
</evidence>
<feature type="transmembrane region" description="Helical" evidence="2">
    <location>
        <begin position="40"/>
        <end position="61"/>
    </location>
</feature>
<organism evidence="3 4">
    <name type="scientific">Nonomuraea mangrovi</name>
    <dbReference type="NCBI Taxonomy" id="2316207"/>
    <lineage>
        <taxon>Bacteria</taxon>
        <taxon>Bacillati</taxon>
        <taxon>Actinomycetota</taxon>
        <taxon>Actinomycetes</taxon>
        <taxon>Streptosporangiales</taxon>
        <taxon>Streptosporangiaceae</taxon>
        <taxon>Nonomuraea</taxon>
    </lineage>
</organism>
<feature type="transmembrane region" description="Helical" evidence="2">
    <location>
        <begin position="73"/>
        <end position="94"/>
    </location>
</feature>
<keyword evidence="2" id="KW-0472">Membrane</keyword>
<name>A0ABW4SN64_9ACTN</name>
<evidence type="ECO:0000313" key="3">
    <source>
        <dbReference type="EMBL" id="MFD1930450.1"/>
    </source>
</evidence>
<dbReference type="Proteomes" id="UP001597368">
    <property type="component" value="Unassembled WGS sequence"/>
</dbReference>
<sequence length="163" mass="17185">MGGFNNIAWLPLCVGATGVGLVFSFLLLRRRGAVAATRMVAWSLLPMAAYLTGALSSLWTIGTTAVTFVTSLVFNPLTWAGVALAGLSVVLFMVSGVLRARKLSAADGRASGEAAEKKQARKAPQQPDAQAPAGKPAIAQQKPRTNDDDFSDIEDILKRRGIS</sequence>
<proteinExistence type="predicted"/>
<feature type="region of interest" description="Disordered" evidence="1">
    <location>
        <begin position="104"/>
        <end position="163"/>
    </location>
</feature>
<dbReference type="RefSeq" id="WP_379568838.1">
    <property type="nucleotide sequence ID" value="NZ_JBHUFV010000003.1"/>
</dbReference>
<reference evidence="4" key="1">
    <citation type="journal article" date="2019" name="Int. J. Syst. Evol. Microbiol.">
        <title>The Global Catalogue of Microorganisms (GCM) 10K type strain sequencing project: providing services to taxonomists for standard genome sequencing and annotation.</title>
        <authorList>
            <consortium name="The Broad Institute Genomics Platform"/>
            <consortium name="The Broad Institute Genome Sequencing Center for Infectious Disease"/>
            <person name="Wu L."/>
            <person name="Ma J."/>
        </authorList>
    </citation>
    <scope>NUCLEOTIDE SEQUENCE [LARGE SCALE GENOMIC DNA]</scope>
    <source>
        <strain evidence="4">ICMP 6774ER</strain>
    </source>
</reference>
<evidence type="ECO:0000256" key="2">
    <source>
        <dbReference type="SAM" id="Phobius"/>
    </source>
</evidence>
<keyword evidence="4" id="KW-1185">Reference proteome</keyword>
<gene>
    <name evidence="3" type="ORF">ACFSKW_03060</name>
</gene>
<keyword evidence="2" id="KW-1133">Transmembrane helix</keyword>
<feature type="compositionally biased region" description="Low complexity" evidence="1">
    <location>
        <begin position="122"/>
        <end position="137"/>
    </location>
</feature>
<evidence type="ECO:0000256" key="1">
    <source>
        <dbReference type="SAM" id="MobiDB-lite"/>
    </source>
</evidence>